<evidence type="ECO:0000313" key="1">
    <source>
        <dbReference type="EMBL" id="GMF40121.1"/>
    </source>
</evidence>
<reference evidence="1" key="1">
    <citation type="submission" date="2023-04" db="EMBL/GenBank/DDBJ databases">
        <title>Phytophthora lilii NBRC 32176.</title>
        <authorList>
            <person name="Ichikawa N."/>
            <person name="Sato H."/>
            <person name="Tonouchi N."/>
        </authorList>
    </citation>
    <scope>NUCLEOTIDE SEQUENCE</scope>
    <source>
        <strain evidence="1">NBRC 32176</strain>
    </source>
</reference>
<dbReference type="Proteomes" id="UP001165083">
    <property type="component" value="Unassembled WGS sequence"/>
</dbReference>
<dbReference type="InterPro" id="IPR002110">
    <property type="entry name" value="Ankyrin_rpt"/>
</dbReference>
<keyword evidence="2" id="KW-1185">Reference proteome</keyword>
<dbReference type="EMBL" id="BSXW01001964">
    <property type="protein sequence ID" value="GMF40121.1"/>
    <property type="molecule type" value="Genomic_DNA"/>
</dbReference>
<gene>
    <name evidence="1" type="ORF">Plil01_001645400</name>
</gene>
<dbReference type="Pfam" id="PF12796">
    <property type="entry name" value="Ank_2"/>
    <property type="match status" value="1"/>
</dbReference>
<organism evidence="1 2">
    <name type="scientific">Phytophthora lilii</name>
    <dbReference type="NCBI Taxonomy" id="2077276"/>
    <lineage>
        <taxon>Eukaryota</taxon>
        <taxon>Sar</taxon>
        <taxon>Stramenopiles</taxon>
        <taxon>Oomycota</taxon>
        <taxon>Peronosporomycetes</taxon>
        <taxon>Peronosporales</taxon>
        <taxon>Peronosporaceae</taxon>
        <taxon>Phytophthora</taxon>
    </lineage>
</organism>
<dbReference type="AlphaFoldDB" id="A0A9W7CTU2"/>
<sequence length="218" mass="24674">MDGPGGYETVGLKRRRSNESFRLWGSAKDTLLRAAAGGHVHVLEWLQANHPEECDTDVMDVAAGRGRLAALKLLHANRNEGCSTDAMIGAAEYGHFETVRWLYENRPESHTCAAIVKAIRGGHLRIAYWLLKKFPDYRVRAFSGEPLRLMNDSIYSSRKPLETLLYLRVVYPESLTPRFIRTIRKDYEDSHPDRTTSKVILSWLNDDFPSTKATVAVA</sequence>
<dbReference type="InterPro" id="IPR052050">
    <property type="entry name" value="SecEffector_AnkRepeat"/>
</dbReference>
<dbReference type="PANTHER" id="PTHR46586:SF3">
    <property type="entry name" value="ANKYRIN REPEAT-CONTAINING PROTEIN"/>
    <property type="match status" value="1"/>
</dbReference>
<name>A0A9W7CTU2_9STRA</name>
<dbReference type="Gene3D" id="1.25.40.20">
    <property type="entry name" value="Ankyrin repeat-containing domain"/>
    <property type="match status" value="1"/>
</dbReference>
<dbReference type="PANTHER" id="PTHR46586">
    <property type="entry name" value="ANKYRIN REPEAT-CONTAINING PROTEIN"/>
    <property type="match status" value="1"/>
</dbReference>
<dbReference type="OrthoDB" id="10513945at2759"/>
<accession>A0A9W7CTU2</accession>
<comment type="caution">
    <text evidence="1">The sequence shown here is derived from an EMBL/GenBank/DDBJ whole genome shotgun (WGS) entry which is preliminary data.</text>
</comment>
<dbReference type="InterPro" id="IPR036770">
    <property type="entry name" value="Ankyrin_rpt-contain_sf"/>
</dbReference>
<dbReference type="SUPFAM" id="SSF140860">
    <property type="entry name" value="Pseudo ankyrin repeat-like"/>
    <property type="match status" value="1"/>
</dbReference>
<protein>
    <submittedName>
        <fullName evidence="1">Unnamed protein product</fullName>
    </submittedName>
</protein>
<evidence type="ECO:0000313" key="2">
    <source>
        <dbReference type="Proteomes" id="UP001165083"/>
    </source>
</evidence>
<proteinExistence type="predicted"/>